<keyword evidence="6" id="KW-0067">ATP-binding</keyword>
<evidence type="ECO:0000256" key="1">
    <source>
        <dbReference type="ARBA" id="ARBA00005051"/>
    </source>
</evidence>
<dbReference type="NCBIfam" id="TIGR01498">
    <property type="entry name" value="folK"/>
    <property type="match status" value="1"/>
</dbReference>
<dbReference type="GO" id="GO:0005524">
    <property type="term" value="F:ATP binding"/>
    <property type="evidence" value="ECO:0007669"/>
    <property type="project" value="UniProtKB-KW"/>
</dbReference>
<protein>
    <recommendedName>
        <fullName evidence="2">2-amino-4-hydroxy-6-hydroxymethyldihydropteridine diphosphokinase</fullName>
        <ecNumber evidence="2">2.7.6.3</ecNumber>
    </recommendedName>
</protein>
<evidence type="ECO:0000313" key="9">
    <source>
        <dbReference type="EMBL" id="KAA6309843.1"/>
    </source>
</evidence>
<dbReference type="EC" id="2.7.6.3" evidence="2"/>
<dbReference type="Gene3D" id="3.30.70.560">
    <property type="entry name" value="7,8-Dihydro-6-hydroxymethylpterin-pyrophosphokinase HPPK"/>
    <property type="match status" value="1"/>
</dbReference>
<dbReference type="UniPathway" id="UPA00077">
    <property type="reaction ID" value="UER00155"/>
</dbReference>
<dbReference type="PANTHER" id="PTHR43071">
    <property type="entry name" value="2-AMINO-4-HYDROXY-6-HYDROXYMETHYLDIHYDROPTERIDINE PYROPHOSPHOKINASE"/>
    <property type="match status" value="1"/>
</dbReference>
<dbReference type="AlphaFoldDB" id="A0A5J4PN46"/>
<evidence type="ECO:0000256" key="3">
    <source>
        <dbReference type="ARBA" id="ARBA00022679"/>
    </source>
</evidence>
<keyword evidence="4" id="KW-0547">Nucleotide-binding</keyword>
<accession>A0A5J4PN46</accession>
<evidence type="ECO:0000256" key="4">
    <source>
        <dbReference type="ARBA" id="ARBA00022741"/>
    </source>
</evidence>
<dbReference type="EMBL" id="SNRY01007739">
    <property type="protein sequence ID" value="KAA6309843.1"/>
    <property type="molecule type" value="Genomic_DNA"/>
</dbReference>
<keyword evidence="5 9" id="KW-0418">Kinase</keyword>
<dbReference type="CDD" id="cd00483">
    <property type="entry name" value="HPPK"/>
    <property type="match status" value="1"/>
</dbReference>
<reference evidence="9" key="1">
    <citation type="submission" date="2019-03" db="EMBL/GenBank/DDBJ databases">
        <title>Single cell metagenomics reveals metabolic interactions within the superorganism composed of flagellate Streblomastix strix and complex community of Bacteroidetes bacteria on its surface.</title>
        <authorList>
            <person name="Treitli S.C."/>
            <person name="Kolisko M."/>
            <person name="Husnik F."/>
            <person name="Keeling P."/>
            <person name="Hampl V."/>
        </authorList>
    </citation>
    <scope>NUCLEOTIDE SEQUENCE</scope>
    <source>
        <strain evidence="9">STM</strain>
    </source>
</reference>
<evidence type="ECO:0000256" key="2">
    <source>
        <dbReference type="ARBA" id="ARBA00013253"/>
    </source>
</evidence>
<comment type="pathway">
    <text evidence="1">Cofactor biosynthesis; tetrahydrofolate biosynthesis; 2-amino-4-hydroxy-6-hydroxymethyl-7,8-dihydropteridine diphosphate from 7,8-dihydroneopterin triphosphate: step 4/4.</text>
</comment>
<dbReference type="InterPro" id="IPR000550">
    <property type="entry name" value="Hppk"/>
</dbReference>
<evidence type="ECO:0000256" key="7">
    <source>
        <dbReference type="ARBA" id="ARBA00022909"/>
    </source>
</evidence>
<dbReference type="GO" id="GO:0046656">
    <property type="term" value="P:folic acid biosynthetic process"/>
    <property type="evidence" value="ECO:0007669"/>
    <property type="project" value="UniProtKB-KW"/>
</dbReference>
<dbReference type="PANTHER" id="PTHR43071:SF1">
    <property type="entry name" value="2-AMINO-4-HYDROXY-6-HYDROXYMETHYLDIHYDROPTERIDINE PYROPHOSPHOKINASE"/>
    <property type="match status" value="1"/>
</dbReference>
<evidence type="ECO:0000259" key="8">
    <source>
        <dbReference type="Pfam" id="PF01288"/>
    </source>
</evidence>
<proteinExistence type="predicted"/>
<organism evidence="9">
    <name type="scientific">termite gut metagenome</name>
    <dbReference type="NCBI Taxonomy" id="433724"/>
    <lineage>
        <taxon>unclassified sequences</taxon>
        <taxon>metagenomes</taxon>
        <taxon>organismal metagenomes</taxon>
    </lineage>
</organism>
<dbReference type="InterPro" id="IPR035907">
    <property type="entry name" value="Hppk_sf"/>
</dbReference>
<keyword evidence="7" id="KW-0289">Folate biosynthesis</keyword>
<comment type="caution">
    <text evidence="9">The sequence shown here is derived from an EMBL/GenBank/DDBJ whole genome shotgun (WGS) entry which is preliminary data.</text>
</comment>
<dbReference type="GO" id="GO:0016301">
    <property type="term" value="F:kinase activity"/>
    <property type="evidence" value="ECO:0007669"/>
    <property type="project" value="UniProtKB-KW"/>
</dbReference>
<name>A0A5J4PN46_9ZZZZ</name>
<dbReference type="GO" id="GO:0046654">
    <property type="term" value="P:tetrahydrofolate biosynthetic process"/>
    <property type="evidence" value="ECO:0007669"/>
    <property type="project" value="UniProtKB-UniPathway"/>
</dbReference>
<evidence type="ECO:0000256" key="5">
    <source>
        <dbReference type="ARBA" id="ARBA00022777"/>
    </source>
</evidence>
<keyword evidence="3 9" id="KW-0808">Transferase</keyword>
<gene>
    <name evidence="9" type="ORF">EZS27_038743</name>
</gene>
<dbReference type="Pfam" id="PF01288">
    <property type="entry name" value="HPPK"/>
    <property type="match status" value="1"/>
</dbReference>
<feature type="domain" description="7,8-dihydro-6-hydroxymethylpterin-pyrophosphokinase" evidence="8">
    <location>
        <begin position="5"/>
        <end position="135"/>
    </location>
</feature>
<evidence type="ECO:0000256" key="6">
    <source>
        <dbReference type="ARBA" id="ARBA00022840"/>
    </source>
</evidence>
<dbReference type="SUPFAM" id="SSF55083">
    <property type="entry name" value="6-hydroxymethyl-7,8-dihydropterin pyrophosphokinase, HPPK"/>
    <property type="match status" value="1"/>
</dbReference>
<sequence length="169" mass="19288">MARVYLGLGTNLGNKEQNLRDAIQKIGERIGEIISLSVFYITSPWGFTSKNDFFNAALCADSSLLPLEILKETQIIEYKMGRISKSADKVYQDRLIDIDLLLYDNLIMNTETLILPHPLMTERVFVMKPLAEIAPKIIHPILGKTIEDIFHSIKNQEYALHPETWTVNI</sequence>
<dbReference type="GO" id="GO:0003848">
    <property type="term" value="F:2-amino-4-hydroxy-6-hydroxymethyldihydropteridine diphosphokinase activity"/>
    <property type="evidence" value="ECO:0007669"/>
    <property type="project" value="UniProtKB-EC"/>
</dbReference>